<evidence type="ECO:0000256" key="6">
    <source>
        <dbReference type="ARBA" id="ARBA00023004"/>
    </source>
</evidence>
<evidence type="ECO:0000256" key="11">
    <source>
        <dbReference type="PROSITE-ProRule" id="PRU01360"/>
    </source>
</evidence>
<gene>
    <name evidence="16" type="ORF">KFK14_11055</name>
</gene>
<keyword evidence="16" id="KW-0675">Receptor</keyword>
<keyword evidence="10 11" id="KW-0998">Cell outer membrane</keyword>
<dbReference type="InterPro" id="IPR012910">
    <property type="entry name" value="Plug_dom"/>
</dbReference>
<accession>A0A975Q3B3</accession>
<evidence type="ECO:0000313" key="17">
    <source>
        <dbReference type="Proteomes" id="UP000681425"/>
    </source>
</evidence>
<dbReference type="SUPFAM" id="SSF56935">
    <property type="entry name" value="Porins"/>
    <property type="match status" value="1"/>
</dbReference>
<keyword evidence="6" id="KW-0408">Iron</keyword>
<evidence type="ECO:0000259" key="15">
    <source>
        <dbReference type="Pfam" id="PF07715"/>
    </source>
</evidence>
<dbReference type="Proteomes" id="UP000681425">
    <property type="component" value="Chromosome"/>
</dbReference>
<evidence type="ECO:0000259" key="14">
    <source>
        <dbReference type="Pfam" id="PF00593"/>
    </source>
</evidence>
<protein>
    <submittedName>
        <fullName evidence="16">TonB-dependent receptor</fullName>
    </submittedName>
</protein>
<dbReference type="InterPro" id="IPR036942">
    <property type="entry name" value="Beta-barrel_TonB_sf"/>
</dbReference>
<dbReference type="Gene3D" id="2.40.170.20">
    <property type="entry name" value="TonB-dependent receptor, beta-barrel domain"/>
    <property type="match status" value="1"/>
</dbReference>
<comment type="subcellular location">
    <subcellularLocation>
        <location evidence="1 11">Cell outer membrane</location>
        <topology evidence="1 11">Multi-pass membrane protein</topology>
    </subcellularLocation>
</comment>
<organism evidence="16 17">
    <name type="scientific">Sphingobium phenoxybenzoativorans</name>
    <dbReference type="NCBI Taxonomy" id="1592790"/>
    <lineage>
        <taxon>Bacteria</taxon>
        <taxon>Pseudomonadati</taxon>
        <taxon>Pseudomonadota</taxon>
        <taxon>Alphaproteobacteria</taxon>
        <taxon>Sphingomonadales</taxon>
        <taxon>Sphingomonadaceae</taxon>
        <taxon>Sphingobium</taxon>
    </lineage>
</organism>
<dbReference type="Pfam" id="PF00593">
    <property type="entry name" value="TonB_dep_Rec_b-barrel"/>
    <property type="match status" value="1"/>
</dbReference>
<evidence type="ECO:0000256" key="10">
    <source>
        <dbReference type="ARBA" id="ARBA00023237"/>
    </source>
</evidence>
<evidence type="ECO:0000256" key="3">
    <source>
        <dbReference type="ARBA" id="ARBA00022452"/>
    </source>
</evidence>
<evidence type="ECO:0000256" key="4">
    <source>
        <dbReference type="ARBA" id="ARBA00022496"/>
    </source>
</evidence>
<evidence type="ECO:0000256" key="1">
    <source>
        <dbReference type="ARBA" id="ARBA00004571"/>
    </source>
</evidence>
<evidence type="ECO:0000256" key="7">
    <source>
        <dbReference type="ARBA" id="ARBA00023065"/>
    </source>
</evidence>
<dbReference type="Pfam" id="PF07715">
    <property type="entry name" value="Plug"/>
    <property type="match status" value="1"/>
</dbReference>
<reference evidence="16" key="1">
    <citation type="submission" date="2021-04" db="EMBL/GenBank/DDBJ databases">
        <title>Isolation of p-tert-butylphenol degrading bacteria Sphingobium phenoxybenzoativorans Tas13 from active sludge.</title>
        <authorList>
            <person name="Li Y."/>
        </authorList>
    </citation>
    <scope>NUCLEOTIDE SEQUENCE</scope>
    <source>
        <strain evidence="16">Tas13</strain>
    </source>
</reference>
<dbReference type="EMBL" id="CP073910">
    <property type="protein sequence ID" value="QUT07870.1"/>
    <property type="molecule type" value="Genomic_DNA"/>
</dbReference>
<dbReference type="KEGG" id="spph:KFK14_11055"/>
<dbReference type="GO" id="GO:0009279">
    <property type="term" value="C:cell outer membrane"/>
    <property type="evidence" value="ECO:0007669"/>
    <property type="project" value="UniProtKB-SubCell"/>
</dbReference>
<evidence type="ECO:0000256" key="9">
    <source>
        <dbReference type="ARBA" id="ARBA00023136"/>
    </source>
</evidence>
<dbReference type="RefSeq" id="WP_212610827.1">
    <property type="nucleotide sequence ID" value="NZ_CP073910.1"/>
</dbReference>
<evidence type="ECO:0000256" key="2">
    <source>
        <dbReference type="ARBA" id="ARBA00022448"/>
    </source>
</evidence>
<dbReference type="InterPro" id="IPR039426">
    <property type="entry name" value="TonB-dep_rcpt-like"/>
</dbReference>
<keyword evidence="5 11" id="KW-0812">Transmembrane</keyword>
<comment type="similarity">
    <text evidence="11 12">Belongs to the TonB-dependent receptor family.</text>
</comment>
<feature type="domain" description="TonB-dependent receptor plug" evidence="15">
    <location>
        <begin position="59"/>
        <end position="169"/>
    </location>
</feature>
<keyword evidence="9 11" id="KW-0472">Membrane</keyword>
<feature type="signal peptide" evidence="13">
    <location>
        <begin position="1"/>
        <end position="30"/>
    </location>
</feature>
<keyword evidence="7" id="KW-0406">Ion transport</keyword>
<keyword evidence="4" id="KW-0410">Iron transport</keyword>
<dbReference type="AlphaFoldDB" id="A0A975Q3B3"/>
<proteinExistence type="inferred from homology"/>
<evidence type="ECO:0000256" key="13">
    <source>
        <dbReference type="SAM" id="SignalP"/>
    </source>
</evidence>
<dbReference type="PANTHER" id="PTHR32552:SF81">
    <property type="entry name" value="TONB-DEPENDENT OUTER MEMBRANE RECEPTOR"/>
    <property type="match status" value="1"/>
</dbReference>
<name>A0A975Q3B3_9SPHN</name>
<dbReference type="InterPro" id="IPR000531">
    <property type="entry name" value="Beta-barrel_TonB"/>
</dbReference>
<evidence type="ECO:0000256" key="12">
    <source>
        <dbReference type="RuleBase" id="RU003357"/>
    </source>
</evidence>
<sequence>MKNLGKVRISMFAMAVATAPMMVAPSAVIAQTAESASESPPADDAGMIVVTARRRNENIQDVPVAVTAVAGEALEQRAITNPSDLMRAAPGLVAGPSSVRGYNQLIFAIRGQRNGDGTSGADPSVGVYFAEAPQNSPQGLNSAFIDLESVAVLRGPQGTLFGRNATAGAVLITPKGPGRDFGGYIRASAGNYGFRDIEGVANIPLSDTLAVRAVGKSTSRNGYMRQVISNIDYDSIDAQSARLSIKWTPSEGIESTTIGTYSRARSTGNSAKLIAVTGAPVTNPTLIGSFLAYQNLGKYEFVDSYEPGAPFSDPSNENRTYSVQNTTSFDLGGPVLKNIISYRNIYDQAAPDGDGTRAQFIQTPLVDRIKEYSEELQLSGTAGIVTYVGGLFLFRANGSEVTDFASLITSPSPIGTPTPASTLSPMTILSSQTRNTSYSAYADATVDLSGVVSGLGISGGLRISRDEREFRAHHIRQLATGSTDYRCLLTGQIVSGTSQCNSTYKTDFTRLTGEFTVNYQASPDNLLYASYRRGYRTGGYSITATNPAIAGLPYQPETVDAFEMGSKNQFDIGGRPATLNLAGYYSEYNDIQRQTTIFTPGVPLFNRVVNAAKAHIYGGEVELDIRPFDALQLLAGYAYTKPVYDSFSDTLVVSGTPYIIDQRGSHFVNISKHQLNLAGTLTLPVPEDIGEISASLNYSYRSKAWQFNELNSPNCTGNGTLPAGVVYVPCYNHNGILPGYGIANFRLDWKNIYNKGIDIGLFVNNITNNYYYSYGVNTLGGNGQGTYYVGVGAPRMFGIEIRASFGSERD</sequence>
<feature type="domain" description="TonB-dependent receptor-like beta-barrel" evidence="14">
    <location>
        <begin position="310"/>
        <end position="766"/>
    </location>
</feature>
<dbReference type="PROSITE" id="PS52016">
    <property type="entry name" value="TONB_DEPENDENT_REC_3"/>
    <property type="match status" value="1"/>
</dbReference>
<keyword evidence="2 11" id="KW-0813">Transport</keyword>
<dbReference type="GO" id="GO:0006826">
    <property type="term" value="P:iron ion transport"/>
    <property type="evidence" value="ECO:0007669"/>
    <property type="project" value="UniProtKB-KW"/>
</dbReference>
<dbReference type="PANTHER" id="PTHR32552">
    <property type="entry name" value="FERRICHROME IRON RECEPTOR-RELATED"/>
    <property type="match status" value="1"/>
</dbReference>
<evidence type="ECO:0000256" key="5">
    <source>
        <dbReference type="ARBA" id="ARBA00022692"/>
    </source>
</evidence>
<evidence type="ECO:0000256" key="8">
    <source>
        <dbReference type="ARBA" id="ARBA00023077"/>
    </source>
</evidence>
<keyword evidence="13" id="KW-0732">Signal</keyword>
<keyword evidence="8 12" id="KW-0798">TonB box</keyword>
<feature type="chain" id="PRO_5037677928" evidence="13">
    <location>
        <begin position="31"/>
        <end position="810"/>
    </location>
</feature>
<evidence type="ECO:0000313" key="16">
    <source>
        <dbReference type="EMBL" id="QUT07870.1"/>
    </source>
</evidence>
<keyword evidence="17" id="KW-1185">Reference proteome</keyword>
<keyword evidence="3 11" id="KW-1134">Transmembrane beta strand</keyword>